<evidence type="ECO:0000256" key="1">
    <source>
        <dbReference type="SAM" id="Coils"/>
    </source>
</evidence>
<dbReference type="GO" id="GO:0005793">
    <property type="term" value="C:endoplasmic reticulum-Golgi intermediate compartment"/>
    <property type="evidence" value="ECO:0007669"/>
    <property type="project" value="TreeGrafter"/>
</dbReference>
<evidence type="ECO:0000313" key="5">
    <source>
        <dbReference type="RefSeq" id="XP_030072921.1"/>
    </source>
</evidence>
<evidence type="ECO:0000256" key="2">
    <source>
        <dbReference type="SAM" id="MobiDB-lite"/>
    </source>
</evidence>
<feature type="coiled-coil region" evidence="1">
    <location>
        <begin position="1287"/>
        <end position="1377"/>
    </location>
</feature>
<dbReference type="GO" id="GO:0016020">
    <property type="term" value="C:membrane"/>
    <property type="evidence" value="ECO:0007669"/>
    <property type="project" value="TreeGrafter"/>
</dbReference>
<dbReference type="RefSeq" id="XP_030072921.1">
    <property type="nucleotide sequence ID" value="XM_030217061.1"/>
</dbReference>
<dbReference type="InterPro" id="IPR026202">
    <property type="entry name" value="GOLGB1"/>
</dbReference>
<dbReference type="KEGG" id="muo:115479230"/>
<feature type="coiled-coil region" evidence="1">
    <location>
        <begin position="2245"/>
        <end position="2308"/>
    </location>
</feature>
<dbReference type="PANTHER" id="PTHR18887">
    <property type="entry name" value="GOLGI-ASSOCIATED PROTEIN GCP360-RELATED"/>
    <property type="match status" value="1"/>
</dbReference>
<feature type="coiled-coil region" evidence="1">
    <location>
        <begin position="2719"/>
        <end position="3122"/>
    </location>
</feature>
<dbReference type="Proteomes" id="UP000515156">
    <property type="component" value="Chromosome 10"/>
</dbReference>
<dbReference type="OrthoDB" id="9904168at2759"/>
<protein>
    <submittedName>
        <fullName evidence="5">Golgin subfamily B member 1 isoform X1</fullName>
    </submittedName>
</protein>
<feature type="region of interest" description="Disordered" evidence="2">
    <location>
        <begin position="645"/>
        <end position="665"/>
    </location>
</feature>
<proteinExistence type="predicted"/>
<gene>
    <name evidence="5" type="primary">GOLGB1</name>
</gene>
<feature type="region of interest" description="Disordered" evidence="2">
    <location>
        <begin position="114"/>
        <end position="137"/>
    </location>
</feature>
<dbReference type="PANTHER" id="PTHR18887:SF2">
    <property type="entry name" value="GOLGIN SUBFAMILY B MEMBER 1"/>
    <property type="match status" value="1"/>
</dbReference>
<dbReference type="SUPFAM" id="SSF57997">
    <property type="entry name" value="Tropomyosin"/>
    <property type="match status" value="1"/>
</dbReference>
<feature type="transmembrane region" description="Helical" evidence="3">
    <location>
        <begin position="3391"/>
        <end position="3409"/>
    </location>
</feature>
<keyword evidence="3" id="KW-0472">Membrane</keyword>
<reference evidence="5" key="1">
    <citation type="submission" date="2025-08" db="UniProtKB">
        <authorList>
            <consortium name="RefSeq"/>
        </authorList>
    </citation>
    <scope>IDENTIFICATION</scope>
</reference>
<feature type="coiled-coil region" evidence="1">
    <location>
        <begin position="1200"/>
        <end position="1247"/>
    </location>
</feature>
<keyword evidence="4" id="KW-1185">Reference proteome</keyword>
<feature type="coiled-coil region" evidence="1">
    <location>
        <begin position="1077"/>
        <end position="1161"/>
    </location>
</feature>
<sequence length="3412" mass="394308">MLSRLSGIANTVLHELSGDGDAGEAESANTEPVPETGVENMVSEDVLARLAHTEQLVVQMKELIRDKDAQLQQKEAALKEEKDLGDAKLAKLKLQAKAKMASLNKQIDELKKAAPGMPAEPQQSPGQLSGEHSFHEEQQEELKALKLNLQEKEGLCRELQETVTSLKEQLESTNMSLKQAEAQHAEQLSSLQQVIQEKDSRFQEQVHRHEEELLQVAAQSNAGAEMQQALKALQRKEEEQEEALLARARVVEMLQQELENADHQKQILSQQLRKMEDEARSLKVELDTERQASKTMVEKSEVDMKEKEQLFHQLQGEMQSLKEQLEEAKRVCANVESERNIQEQKYGEEVQNLKEQLEEAETVHVELKSERELQDRKHSEEVQSLKKQLEEAETVHAELKSERELQDQHREEVQSLKKQLEETETVHVELKSERELQDQKHREEVQSLKEQLEEARRVQAETESEKNVQDQMHRGDMQNLKEKLKKVITTEQELQENSQKIVDHGEVNLEEKESSSQMVLEQEVILLQGKVMELEEEKKNLIVHVADLEEVKAENVMLNSRLSLLESQYKGVGAAEELLQVGTAELVQHCETSRPGFEGDLLLNVTTYRTKELSILMMDLQDAQEEISKLKGQLQDRGGRWVETEVESSPEGQMEEVANQQKVETETDSVVYPATSKVETMEEKQASLLQYERGTSLMDVEMPESTMSEEKNGVFHLEQVLCSSEELQARQGLGEENTFIAPDVNTSQDQESHRLQRHIPDPQIVEGFFRQDMEKEMDKYQLNMSVLECQTINEDSKKASHGMTIGECLISQVRDTSAVSELKEQVRKLKDDVSDVEKQRMSDYENMSMQQSMLGEQIISLENESKSKDLKIKALQKDLDQIQLQFSEQETLLKHLKNQLQEKEKEVFGLEEHLRKGSLKMEELAQKIASKETETAMVEQQLSEKSKTMEVLKQSVLEKDQQAAEISHSMSEKIVQLNEEKHTLREEIKRLKEHAISLQKNEERNGHKTENFSENERSFLQKELPQLKEIKDVLEKEEEPQEQLQQGHEMMEINEKEALLGQLEAIRHNQVQQDKRIMMLQKEKEELQVQLEAMRHVQCRQEGDVSDKLVVEKEELHSLLEHQKKENEQLKRKLQAALINRKELMKKVDRLKTEVVLLQRGSEENASTREGDGHEPAKVHTEEHKTCTIQETEISLNYLLSDKELELQKSKDLAKQAASEEQLQALIKEMTLDLQDKTDLIKSLEAEARENKTVIQKLTTCNQSTEDAGLTVTNDPVASDGQKEHQQMDMQRRISSLEQENEQLQKKVQEALLSRKDTIKKAQEKDRHHREQLKQQKEDYNLLQEKFDDQTRNQVSIQEHLRELQRELEQYRESQGTLSGINETVVCLQSSNEQASSLTSQPQVTSQDSGWGQEWVEVSSSEIEDTFRDDNFLKFKDVSQELPREQLEKLQAEKQELELKASSVQNDLALKSDEVLHLKKHITEMVSEVENLKMRCDKAETSVSSLTFDLERSQAEVLSLSDLKDLKPQVEELRNLVSIKSEAAELLSTQLREKNDSLDNMQKVVLEKEDLINALQTQLESQVKEYEEKSKMFQIKVVELQQKQEEEAEEVKSNHQMQRKLQAALISRKEALKETKSLKEDLVAARATIDDLTNKLMNVEHSMSDLATQNNTLLKTITNLKEEREKLIAEVDKALIENRNLDASCESLKLALEGITQDKENIEKERECLRNSQDTERSEYQDKYKDLQKEYDMLLQSYENVSNETDRMQRAIETVRQEKQELFSKMKNVEAEKRVVEKQLQETEQEIEGMKEKMRKFAKSKQQKILELEEENERLRTELQDNGAEDSSASEKSKSNEELERMKSEYDSILHQLTVTKTENDSLSQELKDLKHQLQTAESKLKESVEAAEKKQIDLAQEVMIEAKQAIGTEADPEKLTEEQTCKDVSPESSDPSTVQKELKPTEFISHDEINIYIQQVNQLKEQVSELEKKKKAMEEEISIIKADFQNVGEEKNALQSQLTVKCSELKALQEAVNGMELDNKHYKDELVKMTRLKETLEAEKDDLEERLMNQLAELNGSIGNYQQDATDFQTKNDSLESELQSLQRKICSLEEEKRQLEREKAEAESKIQKEYSEKLKSAHKEEKGRKTHTKELQELLKEKQQEVKQLQKDCIRYQEKISGLERTVKALEFVQNESQKEQEAAKEIQAKAIEDRKKAQVELASFRVILDDTQSEAARVLADSLKLKEELQAHKESVSSQMKKKDQELEKKIEQEKIKHVKELKNVQEKLEVVQREKDHMEATIGDLQDSLHSKNQEAKQLQGSLNEKLAKLAAFTRSMSSLQDDRDRVIDETKKWETKFTDAIQKKEEEIRAKEEMCIVLKDQVKQMSIHVEELRIKVSRLEHEKQDWELKLQTNVQSHQRALETLQEEIQGLQSQLNESCTLHSNCQKDVMKLAEEDKKLRVLLEEMTLSYSKSEKMREDKETTVKKQEAQLQEYKFSCEQLQADLLTSKELINKLHEEIGAKDQKIISLLAAKEEAVAANILELQQQNAEDVKELEDRLREKEEERGRLEAEREKLQGRLTSLTAKMKTMKEESKQLKASLDSFTKSMSSLQDDRDQVLGEYKQLEERHLNVILDKDQLIQEAASENNTLKEEIRSLLSKMDDINSENAKLAAELVRYREDLNHVITLKDSQQKQLLKVQLEQIHVLEDAKANMDGQLKDSQTVVEDLKQTINVLQQDKQKMTEEAETQKLCISQLNSDVMALKESNTVLELESQLKEKVQDIQRLNNNLSGLQKRIEELEEEIIHVKEEAANKVQVVEGKHEKELQSLKHDTGIMRSETETAEERVAELARDLMEMEQRLLTVTEENKDLKGQIQSFGKSMSSLQDSRDQTQEELTKLGKKYLTDLEVQHSTIQNLEKELAQLKEEHTSVVKERDSLSTDLTSLTSNLTEDSMSAQIDQLSRQLRSKDEEKTHLASELEAASTQLQSFSKAMASLQDERDRLLSELDKIKKLEDKKQQSTLSSPAEIQSLKNALSSLQNDRDRLLKELKNLQEQYLRIGEETSDIARLNAQLQASQQQVEKERHLQEQLRLDNTFQQQELQQLREEKAFWESQGERLKEQYLTALADKDQHISDLQRLLHEMKSNFSKPKVINEQYQRQASSETASCTDAHQGDYAETGHLRSQLSDSLNQLHQKELRIQQLNSKLSHIYEEKNSLIIQLRGSSQNLRESNQRYSEVLAHCAALERQLQEQPQNKDMVTIMTDSAPGAPQEKNESQAETCPMDLKELQLRLSEAKQYQGIMEQELRRVEGQLAEERNLRLSTEDALFAAEEQMRRSNVWADNQDPEISSSHEHSLLIEPMEGTFSKPRSSSGLRRFLQYMFYSRTRTPLLLAVYFLVVHILLFLCFTGHL</sequence>
<keyword evidence="3" id="KW-0812">Transmembrane</keyword>
<feature type="compositionally biased region" description="Basic and acidic residues" evidence="2">
    <location>
        <begin position="1933"/>
        <end position="1946"/>
    </location>
</feature>
<keyword evidence="1" id="KW-0175">Coiled coil</keyword>
<feature type="coiled-coil region" evidence="1">
    <location>
        <begin position="3187"/>
        <end position="3249"/>
    </location>
</feature>
<dbReference type="GO" id="GO:0005801">
    <property type="term" value="C:cis-Golgi network"/>
    <property type="evidence" value="ECO:0007669"/>
    <property type="project" value="TreeGrafter"/>
</dbReference>
<feature type="coiled-coil region" evidence="1">
    <location>
        <begin position="2543"/>
        <end position="2682"/>
    </location>
</feature>
<feature type="coiled-coil region" evidence="1">
    <location>
        <begin position="1558"/>
        <end position="1603"/>
    </location>
</feature>
<organism evidence="4 5">
    <name type="scientific">Microcaecilia unicolor</name>
    <dbReference type="NCBI Taxonomy" id="1415580"/>
    <lineage>
        <taxon>Eukaryota</taxon>
        <taxon>Metazoa</taxon>
        <taxon>Chordata</taxon>
        <taxon>Craniata</taxon>
        <taxon>Vertebrata</taxon>
        <taxon>Euteleostomi</taxon>
        <taxon>Amphibia</taxon>
        <taxon>Gymnophiona</taxon>
        <taxon>Siphonopidae</taxon>
        <taxon>Microcaecilia</taxon>
    </lineage>
</organism>
<feature type="coiled-coil region" evidence="1">
    <location>
        <begin position="1970"/>
        <end position="2208"/>
    </location>
</feature>
<dbReference type="InParanoid" id="A0A6P7Z8J4"/>
<accession>A0A6P7Z8J4</accession>
<feature type="coiled-coil region" evidence="1">
    <location>
        <begin position="2485"/>
        <end position="2519"/>
    </location>
</feature>
<feature type="region of interest" description="Disordered" evidence="2">
    <location>
        <begin position="1829"/>
        <end position="1864"/>
    </location>
</feature>
<feature type="coiled-coil region" evidence="1">
    <location>
        <begin position="819"/>
        <end position="941"/>
    </location>
</feature>
<keyword evidence="3" id="KW-1133">Transmembrane helix</keyword>
<evidence type="ECO:0000313" key="4">
    <source>
        <dbReference type="Proteomes" id="UP000515156"/>
    </source>
</evidence>
<feature type="region of interest" description="Disordered" evidence="2">
    <location>
        <begin position="1933"/>
        <end position="1956"/>
    </location>
</feature>
<name>A0A6P7Z8J4_9AMPH</name>
<feature type="coiled-coil region" evidence="1">
    <location>
        <begin position="967"/>
        <end position="1037"/>
    </location>
</feature>
<dbReference type="CTD" id="2804"/>
<evidence type="ECO:0000256" key="3">
    <source>
        <dbReference type="SAM" id="Phobius"/>
    </source>
</evidence>
<feature type="compositionally biased region" description="Polar residues" evidence="2">
    <location>
        <begin position="1947"/>
        <end position="1956"/>
    </location>
</feature>
<dbReference type="GeneID" id="115479230"/>
<feature type="region of interest" description="Disordered" evidence="2">
    <location>
        <begin position="1162"/>
        <end position="1183"/>
    </location>
</feature>
<feature type="compositionally biased region" description="Basic and acidic residues" evidence="2">
    <location>
        <begin position="1849"/>
        <end position="1864"/>
    </location>
</feature>
<feature type="region of interest" description="Disordered" evidence="2">
    <location>
        <begin position="15"/>
        <end position="36"/>
    </location>
</feature>
<feature type="coiled-coil region" evidence="1">
    <location>
        <begin position="2362"/>
        <end position="2442"/>
    </location>
</feature>
<dbReference type="Gene3D" id="1.10.287.1490">
    <property type="match status" value="2"/>
</dbReference>
<dbReference type="FunCoup" id="A0A6P7Z8J4">
    <property type="interactions" value="2512"/>
</dbReference>
<feature type="coiled-coil region" evidence="1">
    <location>
        <begin position="1440"/>
        <end position="1502"/>
    </location>
</feature>